<evidence type="ECO:0000256" key="6">
    <source>
        <dbReference type="PIRSR" id="PIRSR004789-51"/>
    </source>
</evidence>
<feature type="binding site" evidence="6">
    <location>
        <position position="8"/>
    </location>
    <ligand>
        <name>Fe cation</name>
        <dbReference type="ChEBI" id="CHEBI:24875"/>
        <label>1</label>
    </ligand>
</feature>
<evidence type="ECO:0000256" key="5">
    <source>
        <dbReference type="PIRSR" id="PIRSR004789-50"/>
    </source>
</evidence>
<feature type="active site" description="Proton donor" evidence="5">
    <location>
        <position position="69"/>
    </location>
</feature>
<dbReference type="PIRSF" id="PIRSF004789">
    <property type="entry name" value="DR1281"/>
    <property type="match status" value="1"/>
</dbReference>
<proteinExistence type="inferred from homology"/>
<keyword evidence="2" id="KW-0378">Hydrolase</keyword>
<gene>
    <name evidence="7" type="ORF">FYJ74_10700</name>
</gene>
<dbReference type="EMBL" id="VUNH01000013">
    <property type="protein sequence ID" value="MST56493.1"/>
    <property type="molecule type" value="Genomic_DNA"/>
</dbReference>
<feature type="binding site" evidence="6">
    <location>
        <position position="41"/>
    </location>
    <ligand>
        <name>Fe cation</name>
        <dbReference type="ChEBI" id="CHEBI:24875"/>
        <label>1</label>
    </ligand>
</feature>
<dbReference type="RefSeq" id="WP_154529574.1">
    <property type="nucleotide sequence ID" value="NZ_VUNH01000013.1"/>
</dbReference>
<evidence type="ECO:0000256" key="4">
    <source>
        <dbReference type="ARBA" id="ARBA00061401"/>
    </source>
</evidence>
<dbReference type="GO" id="GO:0046872">
    <property type="term" value="F:metal ion binding"/>
    <property type="evidence" value="ECO:0007669"/>
    <property type="project" value="UniProtKB-KW"/>
</dbReference>
<reference evidence="7 8" key="1">
    <citation type="submission" date="2019-08" db="EMBL/GenBank/DDBJ databases">
        <title>In-depth cultivation of the pig gut microbiome towards novel bacterial diversity and tailored functional studies.</title>
        <authorList>
            <person name="Wylensek D."/>
            <person name="Hitch T.C.A."/>
            <person name="Clavel T."/>
        </authorList>
    </citation>
    <scope>NUCLEOTIDE SEQUENCE [LARGE SCALE GENOMIC DNA]</scope>
    <source>
        <strain evidence="7 8">SM-530-WT-4B</strain>
    </source>
</reference>
<dbReference type="PANTHER" id="PTHR36303:SF1">
    <property type="entry name" value="2',3'-CYCLIC-NUCLEOTIDE 2'-PHOSPHODIESTERASE"/>
    <property type="match status" value="1"/>
</dbReference>
<keyword evidence="1 6" id="KW-0479">Metal-binding</keyword>
<protein>
    <submittedName>
        <fullName evidence="7">TIGR00282 family metallophosphoesterase</fullName>
    </submittedName>
</protein>
<comment type="caution">
    <text evidence="7">The sequence shown here is derived from an EMBL/GenBank/DDBJ whole genome shotgun (WGS) entry which is preliminary data.</text>
</comment>
<dbReference type="Pfam" id="PF13277">
    <property type="entry name" value="YmdB"/>
    <property type="match status" value="1"/>
</dbReference>
<feature type="binding site" evidence="6">
    <location>
        <position position="40"/>
    </location>
    <ligand>
        <name>Fe cation</name>
        <dbReference type="ChEBI" id="CHEBI:24875"/>
        <label>1</label>
    </ligand>
</feature>
<dbReference type="NCBIfam" id="TIGR00282">
    <property type="entry name" value="TIGR00282 family metallophosphoesterase"/>
    <property type="match status" value="1"/>
</dbReference>
<dbReference type="Proteomes" id="UP000473699">
    <property type="component" value="Unassembled WGS sequence"/>
</dbReference>
<sequence>MRILFVGDIVGSPGRNAFFAMLPKLRRLKGPFDFILVNGENSAAGRGLTEKIMNELFAAGVDGITSGNHIWDKKEFLPLLDEEPRVLRPLNYPQGVPGRGWTILTGRNGKRLGVVNIQGRVFMPLTDCPFRAVDEVLPKLGDIPVFVDFHAEATSEKRVMGLYLDGRVSAMVGTHTHVQTADEEILPGGTAYLSDVGMTGAFRSSIGMTYESVLPRFLTSLPAKFEVAEEDVRLNGVLIDIDDEDGRACGIERVAIRSGELGERDGEN</sequence>
<dbReference type="FunFam" id="3.60.21.10:FF:000016">
    <property type="entry name" value="Putative metallophosphoesterase"/>
    <property type="match status" value="1"/>
</dbReference>
<evidence type="ECO:0000256" key="1">
    <source>
        <dbReference type="ARBA" id="ARBA00022723"/>
    </source>
</evidence>
<organism evidence="7 8">
    <name type="scientific">Pyramidobacter porci</name>
    <dbReference type="NCBI Taxonomy" id="2605789"/>
    <lineage>
        <taxon>Bacteria</taxon>
        <taxon>Thermotogati</taxon>
        <taxon>Synergistota</taxon>
        <taxon>Synergistia</taxon>
        <taxon>Synergistales</taxon>
        <taxon>Dethiosulfovibrionaceae</taxon>
        <taxon>Pyramidobacter</taxon>
    </lineage>
</organism>
<name>A0A6L5YEH4_9BACT</name>
<dbReference type="AlphaFoldDB" id="A0A6L5YEH4"/>
<comment type="similarity">
    <text evidence="4">Belongs to the YmdB-like family.</text>
</comment>
<dbReference type="CDD" id="cd07382">
    <property type="entry name" value="MPP_DR1281"/>
    <property type="match status" value="1"/>
</dbReference>
<feature type="binding site" evidence="6">
    <location>
        <position position="150"/>
    </location>
    <ligand>
        <name>Fe cation</name>
        <dbReference type="ChEBI" id="CHEBI:24875"/>
        <label>2</label>
    </ligand>
</feature>
<evidence type="ECO:0000313" key="8">
    <source>
        <dbReference type="Proteomes" id="UP000473699"/>
    </source>
</evidence>
<feature type="binding site" evidence="6">
    <location>
        <position position="40"/>
    </location>
    <ligand>
        <name>Fe cation</name>
        <dbReference type="ChEBI" id="CHEBI:24875"/>
        <label>2</label>
    </ligand>
</feature>
<feature type="binding site" evidence="6">
    <location>
        <position position="175"/>
    </location>
    <ligand>
        <name>Fe cation</name>
        <dbReference type="ChEBI" id="CHEBI:24875"/>
        <label>2</label>
    </ligand>
</feature>
<accession>A0A6L5YEH4</accession>
<keyword evidence="3" id="KW-0408">Iron</keyword>
<dbReference type="Gene3D" id="3.60.21.10">
    <property type="match status" value="1"/>
</dbReference>
<evidence type="ECO:0000313" key="7">
    <source>
        <dbReference type="EMBL" id="MST56493.1"/>
    </source>
</evidence>
<dbReference type="PANTHER" id="PTHR36303">
    <property type="entry name" value="2',3'-CYCLIC-NUCLEOTIDE 2'-PHOSPHODIESTERASE"/>
    <property type="match status" value="1"/>
</dbReference>
<dbReference type="InterPro" id="IPR029052">
    <property type="entry name" value="Metallo-depent_PP-like"/>
</dbReference>
<feature type="binding site" evidence="6">
    <location>
        <position position="177"/>
    </location>
    <ligand>
        <name>Fe cation</name>
        <dbReference type="ChEBI" id="CHEBI:24875"/>
        <label>1</label>
    </ligand>
</feature>
<keyword evidence="8" id="KW-1185">Reference proteome</keyword>
<dbReference type="SUPFAM" id="SSF56300">
    <property type="entry name" value="Metallo-dependent phosphatases"/>
    <property type="match status" value="1"/>
</dbReference>
<evidence type="ECO:0000256" key="3">
    <source>
        <dbReference type="ARBA" id="ARBA00023004"/>
    </source>
</evidence>
<dbReference type="InterPro" id="IPR005235">
    <property type="entry name" value="YmdB-like"/>
</dbReference>
<dbReference type="GO" id="GO:0004113">
    <property type="term" value="F:2',3'-cyclic-nucleotide 3'-phosphodiesterase activity"/>
    <property type="evidence" value="ECO:0007669"/>
    <property type="project" value="TreeGrafter"/>
</dbReference>
<evidence type="ECO:0000256" key="2">
    <source>
        <dbReference type="ARBA" id="ARBA00022801"/>
    </source>
</evidence>
<feature type="binding site" evidence="6">
    <location>
        <position position="68"/>
    </location>
    <ligand>
        <name>Fe cation</name>
        <dbReference type="ChEBI" id="CHEBI:24875"/>
        <label>2</label>
    </ligand>
</feature>